<feature type="domain" description="Bacterial sugar transferase" evidence="3">
    <location>
        <begin position="23"/>
        <end position="210"/>
    </location>
</feature>
<comment type="similarity">
    <text evidence="1">Belongs to the bacterial sugar transferase family.</text>
</comment>
<keyword evidence="5" id="KW-1185">Reference proteome</keyword>
<keyword evidence="4" id="KW-0808">Transferase</keyword>
<dbReference type="RefSeq" id="WP_221290071.1">
    <property type="nucleotide sequence ID" value="NZ_JACHGW010000003.1"/>
</dbReference>
<dbReference type="EMBL" id="JACHGW010000003">
    <property type="protein sequence ID" value="MBB6051625.1"/>
    <property type="molecule type" value="Genomic_DNA"/>
</dbReference>
<keyword evidence="2" id="KW-0812">Transmembrane</keyword>
<dbReference type="AlphaFoldDB" id="A0A7W9SSL3"/>
<comment type="caution">
    <text evidence="4">The sequence shown here is derived from an EMBL/GenBank/DDBJ whole genome shotgun (WGS) entry which is preliminary data.</text>
</comment>
<dbReference type="PANTHER" id="PTHR30576:SF10">
    <property type="entry name" value="SLL5057 PROTEIN"/>
    <property type="match status" value="1"/>
</dbReference>
<keyword evidence="2" id="KW-0472">Membrane</keyword>
<dbReference type="Pfam" id="PF02397">
    <property type="entry name" value="Bac_transf"/>
    <property type="match status" value="1"/>
</dbReference>
<dbReference type="GO" id="GO:0016780">
    <property type="term" value="F:phosphotransferase activity, for other substituted phosphate groups"/>
    <property type="evidence" value="ECO:0007669"/>
    <property type="project" value="TreeGrafter"/>
</dbReference>
<protein>
    <submittedName>
        <fullName evidence="4">Lipopolysaccharide/colanic/teichoic acid biosynthesis glycosyltransferase</fullName>
    </submittedName>
</protein>
<reference evidence="4 5" key="1">
    <citation type="submission" date="2020-08" db="EMBL/GenBank/DDBJ databases">
        <title>Genomic Encyclopedia of Type Strains, Phase IV (KMG-IV): sequencing the most valuable type-strain genomes for metagenomic binning, comparative biology and taxonomic classification.</title>
        <authorList>
            <person name="Goeker M."/>
        </authorList>
    </citation>
    <scope>NUCLEOTIDE SEQUENCE [LARGE SCALE GENOMIC DNA]</scope>
    <source>
        <strain evidence="4 5">DSM 23562</strain>
    </source>
</reference>
<accession>A0A7W9SSL3</accession>
<organism evidence="4 5">
    <name type="scientific">Armatimonas rosea</name>
    <dbReference type="NCBI Taxonomy" id="685828"/>
    <lineage>
        <taxon>Bacteria</taxon>
        <taxon>Bacillati</taxon>
        <taxon>Armatimonadota</taxon>
        <taxon>Armatimonadia</taxon>
        <taxon>Armatimonadales</taxon>
        <taxon>Armatimonadaceae</taxon>
        <taxon>Armatimonas</taxon>
    </lineage>
</organism>
<dbReference type="PANTHER" id="PTHR30576">
    <property type="entry name" value="COLANIC BIOSYNTHESIS UDP-GLUCOSE LIPID CARRIER TRANSFERASE"/>
    <property type="match status" value="1"/>
</dbReference>
<evidence type="ECO:0000313" key="4">
    <source>
        <dbReference type="EMBL" id="MBB6051625.1"/>
    </source>
</evidence>
<gene>
    <name evidence="4" type="ORF">HNQ39_003435</name>
</gene>
<proteinExistence type="inferred from homology"/>
<sequence>MVKTSTAMDIPNEKSAVRAEPARRTLDILVAFTALTLLAPVLATLALLVWSEDRGPVFFQQERVGRGGRRFAFYKFRSMVPHAEALKASLSQQNEATGPIFKMKDDPRVTRIGRVLRRYSLDELPQLWNVLKGDMSLVGPRPHLPRELEQCPNYPQERLSVPPGLICLREVSGRSKLTFDEWIALDLEYVRNRSLLLDLSILLRAIPAILRGDGAY</sequence>
<evidence type="ECO:0000256" key="2">
    <source>
        <dbReference type="SAM" id="Phobius"/>
    </source>
</evidence>
<name>A0A7W9SSL3_ARMRO</name>
<evidence type="ECO:0000313" key="5">
    <source>
        <dbReference type="Proteomes" id="UP000520814"/>
    </source>
</evidence>
<feature type="transmembrane region" description="Helical" evidence="2">
    <location>
        <begin position="28"/>
        <end position="50"/>
    </location>
</feature>
<evidence type="ECO:0000256" key="1">
    <source>
        <dbReference type="ARBA" id="ARBA00006464"/>
    </source>
</evidence>
<dbReference type="Proteomes" id="UP000520814">
    <property type="component" value="Unassembled WGS sequence"/>
</dbReference>
<keyword evidence="2" id="KW-1133">Transmembrane helix</keyword>
<evidence type="ECO:0000259" key="3">
    <source>
        <dbReference type="Pfam" id="PF02397"/>
    </source>
</evidence>
<dbReference type="InterPro" id="IPR003362">
    <property type="entry name" value="Bact_transf"/>
</dbReference>